<comment type="subcellular location">
    <subcellularLocation>
        <location evidence="2 12">Cytoplasm</location>
    </subcellularLocation>
</comment>
<dbReference type="OrthoDB" id="10047021at2759"/>
<dbReference type="EC" id="2.1.1.211" evidence="4 12"/>
<sequence length="545" mass="61242">MSARPTFSPVPHYPDDCNALRSKNQDEWIPILSCAASFPLDLFVVAAEQMVQHPEYNSTLILRSETLSETSTDSGDLLGNLPCIEGMLPMKNIHRKLLPRRPCRDAPIEQHCTFYCNSTKPSKFTEESDIPSPSCLILSPIIQPGETMPYYHPTVAHLAVRYLRSLEEPGVHESSADLAKCSIGIEVIPLAGTPDPTEPNSRVYRTCLALLDTIHRYGWGALTNYKKRVVHDSLVTRETYQDLYLILRERHKYLVNQWKESTDPLKHVFEDIGIATFLMLLWKETYGPENGQTSVIDDSGHDGDTAPWRTWPRPPGGFIDLGCGNGLLTHILTSEGYSGTGIDVRARISWAHYPEASQANLKVVAFDPMSFPSDKDNELFLPGAFIIANHADELTPWTPVLATLSSASGYLSIPCCAWSFESKFERSQSTSSGSNVFHVSFKDTPQEFIDELRLGGDGSNKSSYSMYRIWLAYLSADCGWEIECETLRIPSTRNWAIVGTTFIAIRRRRNRDIQKSRECAVSILRKVRERGLFKPRKPEGKAGHK</sequence>
<keyword evidence="8 12" id="KW-0808">Transferase</keyword>
<keyword evidence="7 12" id="KW-0489">Methyltransferase</keyword>
<organism evidence="13 14">
    <name type="scientific">Rickenella mellea</name>
    <dbReference type="NCBI Taxonomy" id="50990"/>
    <lineage>
        <taxon>Eukaryota</taxon>
        <taxon>Fungi</taxon>
        <taxon>Dikarya</taxon>
        <taxon>Basidiomycota</taxon>
        <taxon>Agaricomycotina</taxon>
        <taxon>Agaricomycetes</taxon>
        <taxon>Hymenochaetales</taxon>
        <taxon>Rickenellaceae</taxon>
        <taxon>Rickenella</taxon>
    </lineage>
</organism>
<dbReference type="SUPFAM" id="SSF53335">
    <property type="entry name" value="S-adenosyl-L-methionine-dependent methyltransferases"/>
    <property type="match status" value="1"/>
</dbReference>
<evidence type="ECO:0000256" key="10">
    <source>
        <dbReference type="ARBA" id="ARBA00022694"/>
    </source>
</evidence>
<comment type="similarity">
    <text evidence="3 12">Belongs to the TRM44 family.</text>
</comment>
<dbReference type="InterPro" id="IPR011671">
    <property type="entry name" value="tRNA_uracil_MeTrfase"/>
</dbReference>
<keyword evidence="10 12" id="KW-0819">tRNA processing</keyword>
<dbReference type="GO" id="GO:0030488">
    <property type="term" value="P:tRNA methylation"/>
    <property type="evidence" value="ECO:0007669"/>
    <property type="project" value="UniProtKB-UniRule"/>
</dbReference>
<evidence type="ECO:0000256" key="5">
    <source>
        <dbReference type="ARBA" id="ARBA00017788"/>
    </source>
</evidence>
<evidence type="ECO:0000256" key="2">
    <source>
        <dbReference type="ARBA" id="ARBA00004496"/>
    </source>
</evidence>
<comment type="function">
    <text evidence="12">Adenosyl-L-methionine (AdoMet)-dependent tRNA (uracil-O(2)-)-methyltransferase.</text>
</comment>
<evidence type="ECO:0000256" key="8">
    <source>
        <dbReference type="ARBA" id="ARBA00022679"/>
    </source>
</evidence>
<dbReference type="Proteomes" id="UP000294933">
    <property type="component" value="Unassembled WGS sequence"/>
</dbReference>
<evidence type="ECO:0000256" key="3">
    <source>
        <dbReference type="ARBA" id="ARBA00009056"/>
    </source>
</evidence>
<keyword evidence="6 12" id="KW-0963">Cytoplasm</keyword>
<dbReference type="VEuPathDB" id="FungiDB:BD410DRAFT_813956"/>
<evidence type="ECO:0000256" key="12">
    <source>
        <dbReference type="RuleBase" id="RU368004"/>
    </source>
</evidence>
<evidence type="ECO:0000256" key="7">
    <source>
        <dbReference type="ARBA" id="ARBA00022603"/>
    </source>
</evidence>
<dbReference type="InterPro" id="IPR029063">
    <property type="entry name" value="SAM-dependent_MTases_sf"/>
</dbReference>
<protein>
    <recommendedName>
        <fullName evidence="5 12">tRNA (uracil-O(2)-)-methyltransferase</fullName>
        <ecNumber evidence="4 12">2.1.1.211</ecNumber>
    </recommendedName>
</protein>
<evidence type="ECO:0000313" key="14">
    <source>
        <dbReference type="Proteomes" id="UP000294933"/>
    </source>
</evidence>
<dbReference type="STRING" id="50990.A0A4Y7QCF6"/>
<comment type="function">
    <text evidence="1">Probable adenosyl-L-methionine (AdoMet)-dependent tRNA (uracil-O(2)-)-methyltransferase.</text>
</comment>
<evidence type="ECO:0000256" key="4">
    <source>
        <dbReference type="ARBA" id="ARBA00012795"/>
    </source>
</evidence>
<name>A0A4Y7QCF6_9AGAM</name>
<keyword evidence="9 12" id="KW-0949">S-adenosyl-L-methionine</keyword>
<dbReference type="PANTHER" id="PTHR21210">
    <property type="entry name" value="TRNA (URACIL-O(2)-)-METHYLTRANSFERASE-RELATED"/>
    <property type="match status" value="1"/>
</dbReference>
<evidence type="ECO:0000256" key="11">
    <source>
        <dbReference type="ARBA" id="ARBA00047957"/>
    </source>
</evidence>
<evidence type="ECO:0000313" key="13">
    <source>
        <dbReference type="EMBL" id="TDL24539.1"/>
    </source>
</evidence>
<dbReference type="AlphaFoldDB" id="A0A4Y7QCF6"/>
<dbReference type="EMBL" id="ML170166">
    <property type="protein sequence ID" value="TDL24539.1"/>
    <property type="molecule type" value="Genomic_DNA"/>
</dbReference>
<dbReference type="Pfam" id="PF07757">
    <property type="entry name" value="AdoMet_MTase"/>
    <property type="match status" value="2"/>
</dbReference>
<evidence type="ECO:0000256" key="1">
    <source>
        <dbReference type="ARBA" id="ARBA00002778"/>
    </source>
</evidence>
<evidence type="ECO:0000256" key="6">
    <source>
        <dbReference type="ARBA" id="ARBA00022490"/>
    </source>
</evidence>
<accession>A0A4Y7QCF6</accession>
<comment type="catalytic activity">
    <reaction evidence="11 12">
        <text>uridine(44) in tRNA(Ser) + S-adenosyl-L-methionine = 2'-O-methyluridine(44) in tRNA(Ser) + S-adenosyl-L-homocysteine + H(+)</text>
        <dbReference type="Rhea" id="RHEA:43100"/>
        <dbReference type="Rhea" id="RHEA-COMP:10339"/>
        <dbReference type="Rhea" id="RHEA-COMP:10340"/>
        <dbReference type="ChEBI" id="CHEBI:15378"/>
        <dbReference type="ChEBI" id="CHEBI:57856"/>
        <dbReference type="ChEBI" id="CHEBI:59789"/>
        <dbReference type="ChEBI" id="CHEBI:65315"/>
        <dbReference type="ChEBI" id="CHEBI:74478"/>
        <dbReference type="EC" id="2.1.1.211"/>
    </reaction>
</comment>
<dbReference type="GO" id="GO:0141101">
    <property type="term" value="F:tRNA(Ser) (uridine(44)-2'-O-)-methyltransferase activity"/>
    <property type="evidence" value="ECO:0007669"/>
    <property type="project" value="UniProtKB-EC"/>
</dbReference>
<evidence type="ECO:0000256" key="9">
    <source>
        <dbReference type="ARBA" id="ARBA00022691"/>
    </source>
</evidence>
<dbReference type="PANTHER" id="PTHR21210:SF0">
    <property type="entry name" value="TRNA (URACIL-O(2)-)-METHYLTRANSFERASE-RELATED"/>
    <property type="match status" value="1"/>
</dbReference>
<gene>
    <name evidence="13" type="ORF">BD410DRAFT_813956</name>
</gene>
<proteinExistence type="inferred from homology"/>
<dbReference type="GO" id="GO:0005737">
    <property type="term" value="C:cytoplasm"/>
    <property type="evidence" value="ECO:0007669"/>
    <property type="project" value="UniProtKB-SubCell"/>
</dbReference>
<reference evidence="13 14" key="1">
    <citation type="submission" date="2018-06" db="EMBL/GenBank/DDBJ databases">
        <title>A transcriptomic atlas of mushroom development highlights an independent origin of complex multicellularity.</title>
        <authorList>
            <consortium name="DOE Joint Genome Institute"/>
            <person name="Krizsan K."/>
            <person name="Almasi E."/>
            <person name="Merenyi Z."/>
            <person name="Sahu N."/>
            <person name="Viragh M."/>
            <person name="Koszo T."/>
            <person name="Mondo S."/>
            <person name="Kiss B."/>
            <person name="Balint B."/>
            <person name="Kues U."/>
            <person name="Barry K."/>
            <person name="Hegedus J.C."/>
            <person name="Henrissat B."/>
            <person name="Johnson J."/>
            <person name="Lipzen A."/>
            <person name="Ohm R."/>
            <person name="Nagy I."/>
            <person name="Pangilinan J."/>
            <person name="Yan J."/>
            <person name="Xiong Y."/>
            <person name="Grigoriev I.V."/>
            <person name="Hibbett D.S."/>
            <person name="Nagy L.G."/>
        </authorList>
    </citation>
    <scope>NUCLEOTIDE SEQUENCE [LARGE SCALE GENOMIC DNA]</scope>
    <source>
        <strain evidence="13 14">SZMC22713</strain>
    </source>
</reference>
<keyword evidence="14" id="KW-1185">Reference proteome</keyword>